<comment type="caution">
    <text evidence="2">The sequence shown here is derived from an EMBL/GenBank/DDBJ whole genome shotgun (WGS) entry which is preliminary data.</text>
</comment>
<sequence length="326" mass="37036">MEAKAIDSKSVWKTAFKDILGSSLEGKSSNNLDTKRTESETNDTINNQDQNESEKNNPSNNDCNDRENIKHNQCHSSGDQFLSMLKDTLLSENKNSAATNSDAGNSVVEYDRYKSSGKLQNDYWANDLNLILPKKNIDNSPNNYSNAMDAHFPTLESTKRKHINKNSKAPVWSSAIRNSLATNSESRSSSKATQKTEEKDCLAAGLRTLDSPYCNREENFEVNEHSKEKCTEVRWYYGRRSNHLMKLTAEEKEVLDILNAARVLKRVEKPHHNIFDGAGVDAFRERKRDAKLITRLEFVSSAARFQDFPPSQDIIPSEGYWDVEED</sequence>
<feature type="region of interest" description="Disordered" evidence="1">
    <location>
        <begin position="160"/>
        <end position="197"/>
    </location>
</feature>
<dbReference type="EMBL" id="BMAW01047383">
    <property type="protein sequence ID" value="GFS60475.1"/>
    <property type="molecule type" value="Genomic_DNA"/>
</dbReference>
<protein>
    <submittedName>
        <fullName evidence="2">Uncharacterized protein</fullName>
    </submittedName>
</protein>
<keyword evidence="3" id="KW-1185">Reference proteome</keyword>
<evidence type="ECO:0000256" key="1">
    <source>
        <dbReference type="SAM" id="MobiDB-lite"/>
    </source>
</evidence>
<evidence type="ECO:0000313" key="3">
    <source>
        <dbReference type="Proteomes" id="UP000887013"/>
    </source>
</evidence>
<organism evidence="2 3">
    <name type="scientific">Nephila pilipes</name>
    <name type="common">Giant wood spider</name>
    <name type="synonym">Nephila maculata</name>
    <dbReference type="NCBI Taxonomy" id="299642"/>
    <lineage>
        <taxon>Eukaryota</taxon>
        <taxon>Metazoa</taxon>
        <taxon>Ecdysozoa</taxon>
        <taxon>Arthropoda</taxon>
        <taxon>Chelicerata</taxon>
        <taxon>Arachnida</taxon>
        <taxon>Araneae</taxon>
        <taxon>Araneomorphae</taxon>
        <taxon>Entelegynae</taxon>
        <taxon>Araneoidea</taxon>
        <taxon>Nephilidae</taxon>
        <taxon>Nephila</taxon>
    </lineage>
</organism>
<dbReference type="Proteomes" id="UP000887013">
    <property type="component" value="Unassembled WGS sequence"/>
</dbReference>
<dbReference type="AlphaFoldDB" id="A0A8X6MI59"/>
<gene>
    <name evidence="2" type="ORF">NPIL_115861</name>
</gene>
<feature type="region of interest" description="Disordered" evidence="1">
    <location>
        <begin position="23"/>
        <end position="74"/>
    </location>
</feature>
<accession>A0A8X6MI59</accession>
<feature type="compositionally biased region" description="Polar residues" evidence="1">
    <location>
        <begin position="42"/>
        <end position="62"/>
    </location>
</feature>
<proteinExistence type="predicted"/>
<feature type="compositionally biased region" description="Polar residues" evidence="1">
    <location>
        <begin position="175"/>
        <end position="193"/>
    </location>
</feature>
<dbReference type="OrthoDB" id="6450091at2759"/>
<evidence type="ECO:0000313" key="2">
    <source>
        <dbReference type="EMBL" id="GFS60475.1"/>
    </source>
</evidence>
<reference evidence="2" key="1">
    <citation type="submission" date="2020-08" db="EMBL/GenBank/DDBJ databases">
        <title>Multicomponent nature underlies the extraordinary mechanical properties of spider dragline silk.</title>
        <authorList>
            <person name="Kono N."/>
            <person name="Nakamura H."/>
            <person name="Mori M."/>
            <person name="Yoshida Y."/>
            <person name="Ohtoshi R."/>
            <person name="Malay A.D."/>
            <person name="Moran D.A.P."/>
            <person name="Tomita M."/>
            <person name="Numata K."/>
            <person name="Arakawa K."/>
        </authorList>
    </citation>
    <scope>NUCLEOTIDE SEQUENCE</scope>
</reference>
<name>A0A8X6MI59_NEPPI</name>